<gene>
    <name evidence="1" type="ORF">LLUT_LOCUS8712</name>
</gene>
<proteinExistence type="predicted"/>
<evidence type="ECO:0000313" key="2">
    <source>
        <dbReference type="Proteomes" id="UP001497480"/>
    </source>
</evidence>
<comment type="caution">
    <text evidence="1">The sequence shown here is derived from an EMBL/GenBank/DDBJ whole genome shotgun (WGS) entry which is preliminary data.</text>
</comment>
<keyword evidence="2" id="KW-1185">Reference proteome</keyword>
<dbReference type="AlphaFoldDB" id="A0AAV1WEF0"/>
<protein>
    <submittedName>
        <fullName evidence="1">Uncharacterized protein</fullName>
    </submittedName>
</protein>
<name>A0AAV1WEF0_LUPLU</name>
<accession>A0AAV1WEF0</accession>
<sequence length="89" mass="9394">MVTVLAISDLYYAISKILTRYLAAQTEMVEPLPAEPPVAEVEFEPVSVATQAPPADDDVEAPSPVQVVPPPMLAMPPPLALAIAVSDAR</sequence>
<dbReference type="EMBL" id="CAXHTB010000006">
    <property type="protein sequence ID" value="CAL0307652.1"/>
    <property type="molecule type" value="Genomic_DNA"/>
</dbReference>
<dbReference type="Proteomes" id="UP001497480">
    <property type="component" value="Unassembled WGS sequence"/>
</dbReference>
<evidence type="ECO:0000313" key="1">
    <source>
        <dbReference type="EMBL" id="CAL0307652.1"/>
    </source>
</evidence>
<organism evidence="1 2">
    <name type="scientific">Lupinus luteus</name>
    <name type="common">European yellow lupine</name>
    <dbReference type="NCBI Taxonomy" id="3873"/>
    <lineage>
        <taxon>Eukaryota</taxon>
        <taxon>Viridiplantae</taxon>
        <taxon>Streptophyta</taxon>
        <taxon>Embryophyta</taxon>
        <taxon>Tracheophyta</taxon>
        <taxon>Spermatophyta</taxon>
        <taxon>Magnoliopsida</taxon>
        <taxon>eudicotyledons</taxon>
        <taxon>Gunneridae</taxon>
        <taxon>Pentapetalae</taxon>
        <taxon>rosids</taxon>
        <taxon>fabids</taxon>
        <taxon>Fabales</taxon>
        <taxon>Fabaceae</taxon>
        <taxon>Papilionoideae</taxon>
        <taxon>50 kb inversion clade</taxon>
        <taxon>genistoids sensu lato</taxon>
        <taxon>core genistoids</taxon>
        <taxon>Genisteae</taxon>
        <taxon>Lupinus</taxon>
    </lineage>
</organism>
<reference evidence="1 2" key="1">
    <citation type="submission" date="2024-03" db="EMBL/GenBank/DDBJ databases">
        <authorList>
            <person name="Martinez-Hernandez J."/>
        </authorList>
    </citation>
    <scope>NUCLEOTIDE SEQUENCE [LARGE SCALE GENOMIC DNA]</scope>
</reference>